<dbReference type="GO" id="GO:0030288">
    <property type="term" value="C:outer membrane-bounded periplasmic space"/>
    <property type="evidence" value="ECO:0007669"/>
    <property type="project" value="TreeGrafter"/>
</dbReference>
<protein>
    <submittedName>
        <fullName evidence="8">Amino acid ABC transporter substrate-binding protein</fullName>
    </submittedName>
</protein>
<dbReference type="GO" id="GO:1901678">
    <property type="term" value="P:iron coordination entity transport"/>
    <property type="evidence" value="ECO:0007669"/>
    <property type="project" value="UniProtKB-ARBA"/>
</dbReference>
<reference evidence="8 9" key="1">
    <citation type="submission" date="2015-12" db="EMBL/GenBank/DDBJ databases">
        <title>Genome sequence of Tistrella mobilis MCCC 1A02139.</title>
        <authorList>
            <person name="Lu L."/>
            <person name="Lai Q."/>
            <person name="Shao Z."/>
            <person name="Qian P."/>
        </authorList>
    </citation>
    <scope>NUCLEOTIDE SEQUENCE [LARGE SCALE GENOMIC DNA]</scope>
    <source>
        <strain evidence="8 9">MCCC 1A02139</strain>
    </source>
</reference>
<evidence type="ECO:0000256" key="3">
    <source>
        <dbReference type="ARBA" id="ARBA00022448"/>
    </source>
</evidence>
<evidence type="ECO:0000313" key="8">
    <source>
        <dbReference type="EMBL" id="KYO50340.1"/>
    </source>
</evidence>
<organism evidence="8 9">
    <name type="scientific">Tistrella mobilis</name>
    <dbReference type="NCBI Taxonomy" id="171437"/>
    <lineage>
        <taxon>Bacteria</taxon>
        <taxon>Pseudomonadati</taxon>
        <taxon>Pseudomonadota</taxon>
        <taxon>Alphaproteobacteria</taxon>
        <taxon>Geminicoccales</taxon>
        <taxon>Geminicoccaceae</taxon>
        <taxon>Tistrella</taxon>
    </lineage>
</organism>
<dbReference type="SUPFAM" id="SSF53807">
    <property type="entry name" value="Helical backbone' metal receptor"/>
    <property type="match status" value="1"/>
</dbReference>
<feature type="signal peptide" evidence="6">
    <location>
        <begin position="1"/>
        <end position="28"/>
    </location>
</feature>
<dbReference type="RefSeq" id="WP_062768357.1">
    <property type="nucleotide sequence ID" value="NZ_CP121042.1"/>
</dbReference>
<dbReference type="InterPro" id="IPR002491">
    <property type="entry name" value="ABC_transptr_periplasmic_BD"/>
</dbReference>
<evidence type="ECO:0000256" key="4">
    <source>
        <dbReference type="ARBA" id="ARBA00022496"/>
    </source>
</evidence>
<proteinExistence type="inferred from homology"/>
<feature type="chain" id="PRO_5007836307" evidence="6">
    <location>
        <begin position="29"/>
        <end position="294"/>
    </location>
</feature>
<comment type="subcellular location">
    <subcellularLocation>
        <location evidence="1">Cell envelope</location>
    </subcellularLocation>
</comment>
<dbReference type="PANTHER" id="PTHR30532">
    <property type="entry name" value="IRON III DICITRATE-BINDING PERIPLASMIC PROTEIN"/>
    <property type="match status" value="1"/>
</dbReference>
<sequence length="294" mass="30154">MSADLTRRRLLIAAGAALALSAGGRAWAAAPERLAVIDWALLETVLALGIVPVAAAELRQFRETVVEPPVPAGVADLGLRGAINFELLRLAAPDLILNSAFHAWADPNLARIAPVETMSIHRPGVAPYGAAEAATRALSLRLGRAAAAEAVIADTAAVIATAGVAARAAVGGRPVFLVTPGDAAHVSAFGPDSLPGAVADRMGLANAWGAETRYGGTAPVGIEALAARPEAWIALIGPMPPDTLRRLGRATLWQALPAVREGRVLIIDPVNPFGALPTAARFARLLSAAMVPHG</sequence>
<dbReference type="Proteomes" id="UP000075787">
    <property type="component" value="Unassembled WGS sequence"/>
</dbReference>
<evidence type="ECO:0000313" key="9">
    <source>
        <dbReference type="Proteomes" id="UP000075787"/>
    </source>
</evidence>
<comment type="similarity">
    <text evidence="2">Belongs to the bacterial solute-binding protein 8 family.</text>
</comment>
<dbReference type="GeneID" id="97238860"/>
<evidence type="ECO:0000259" key="7">
    <source>
        <dbReference type="PROSITE" id="PS50983"/>
    </source>
</evidence>
<evidence type="ECO:0000256" key="6">
    <source>
        <dbReference type="SAM" id="SignalP"/>
    </source>
</evidence>
<comment type="caution">
    <text evidence="8">The sequence shown here is derived from an EMBL/GenBank/DDBJ whole genome shotgun (WGS) entry which is preliminary data.</text>
</comment>
<dbReference type="PANTHER" id="PTHR30532:SF1">
    <property type="entry name" value="IRON(3+)-HYDROXAMATE-BINDING PROTEIN FHUD"/>
    <property type="match status" value="1"/>
</dbReference>
<feature type="domain" description="Fe/B12 periplasmic-binding" evidence="7">
    <location>
        <begin position="33"/>
        <end position="294"/>
    </location>
</feature>
<dbReference type="InterPro" id="IPR006311">
    <property type="entry name" value="TAT_signal"/>
</dbReference>
<gene>
    <name evidence="8" type="ORF">AUP44_01480</name>
</gene>
<keyword evidence="4" id="KW-0406">Ion transport</keyword>
<dbReference type="Gene3D" id="3.40.50.1980">
    <property type="entry name" value="Nitrogenase molybdenum iron protein domain"/>
    <property type="match status" value="2"/>
</dbReference>
<evidence type="ECO:0000256" key="2">
    <source>
        <dbReference type="ARBA" id="ARBA00008814"/>
    </source>
</evidence>
<keyword evidence="5 6" id="KW-0732">Signal</keyword>
<keyword evidence="4" id="KW-0408">Iron</keyword>
<keyword evidence="4" id="KW-0410">Iron transport</keyword>
<evidence type="ECO:0000256" key="1">
    <source>
        <dbReference type="ARBA" id="ARBA00004196"/>
    </source>
</evidence>
<dbReference type="OrthoDB" id="8370650at2"/>
<evidence type="ECO:0000256" key="5">
    <source>
        <dbReference type="ARBA" id="ARBA00022729"/>
    </source>
</evidence>
<dbReference type="InterPro" id="IPR051313">
    <property type="entry name" value="Bact_iron-sidero_bind"/>
</dbReference>
<dbReference type="AlphaFoldDB" id="A0A162K2C9"/>
<dbReference type="PRINTS" id="PR01715">
    <property type="entry name" value="FERRIBNDNGPP"/>
</dbReference>
<name>A0A162K2C9_9PROT</name>
<accession>A0A162K2C9</accession>
<dbReference type="PROSITE" id="PS51318">
    <property type="entry name" value="TAT"/>
    <property type="match status" value="1"/>
</dbReference>
<dbReference type="EMBL" id="LPZR01000201">
    <property type="protein sequence ID" value="KYO50340.1"/>
    <property type="molecule type" value="Genomic_DNA"/>
</dbReference>
<dbReference type="Pfam" id="PF01497">
    <property type="entry name" value="Peripla_BP_2"/>
    <property type="match status" value="1"/>
</dbReference>
<keyword evidence="3" id="KW-0813">Transport</keyword>
<dbReference type="PROSITE" id="PS50983">
    <property type="entry name" value="FE_B12_PBP"/>
    <property type="match status" value="1"/>
</dbReference>